<name>A0A543HWZ5_9MICO</name>
<evidence type="ECO:0000313" key="3">
    <source>
        <dbReference type="Proteomes" id="UP000316747"/>
    </source>
</evidence>
<protein>
    <submittedName>
        <fullName evidence="2">Uncharacterized protein</fullName>
    </submittedName>
</protein>
<evidence type="ECO:0000313" key="2">
    <source>
        <dbReference type="EMBL" id="TQM62789.1"/>
    </source>
</evidence>
<keyword evidence="3" id="KW-1185">Reference proteome</keyword>
<proteinExistence type="predicted"/>
<dbReference type="EMBL" id="VFPM01000002">
    <property type="protein sequence ID" value="TQM62789.1"/>
    <property type="molecule type" value="Genomic_DNA"/>
</dbReference>
<gene>
    <name evidence="2" type="ORF">FBY41_2827</name>
</gene>
<dbReference type="AlphaFoldDB" id="A0A543HWZ5"/>
<feature type="region of interest" description="Disordered" evidence="1">
    <location>
        <begin position="1"/>
        <end position="56"/>
    </location>
</feature>
<reference evidence="2 3" key="1">
    <citation type="submission" date="2019-06" db="EMBL/GenBank/DDBJ databases">
        <title>Genome sequencing of plant associated microbes to promote plant fitness in Sorghum bicolor and Oryza sativa.</title>
        <authorList>
            <person name="Coleman-Derr D."/>
        </authorList>
    </citation>
    <scope>NUCLEOTIDE SEQUENCE [LARGE SCALE GENOMIC DNA]</scope>
    <source>
        <strain evidence="2 3">KV-663</strain>
    </source>
</reference>
<sequence>MSETAAHDHELEVLEDDQNVPPRPEEQIADAPDDPEVSRSGQGSRGVDASRPTGIR</sequence>
<dbReference type="RefSeq" id="WP_185749053.1">
    <property type="nucleotide sequence ID" value="NZ_VFPM01000002.1"/>
</dbReference>
<comment type="caution">
    <text evidence="2">The sequence shown here is derived from an EMBL/GenBank/DDBJ whole genome shotgun (WGS) entry which is preliminary data.</text>
</comment>
<feature type="compositionally biased region" description="Basic and acidic residues" evidence="1">
    <location>
        <begin position="1"/>
        <end position="12"/>
    </location>
</feature>
<organism evidence="2 3">
    <name type="scientific">Humibacillus xanthopallidus</name>
    <dbReference type="NCBI Taxonomy" id="412689"/>
    <lineage>
        <taxon>Bacteria</taxon>
        <taxon>Bacillati</taxon>
        <taxon>Actinomycetota</taxon>
        <taxon>Actinomycetes</taxon>
        <taxon>Micrococcales</taxon>
        <taxon>Intrasporangiaceae</taxon>
        <taxon>Humibacillus</taxon>
    </lineage>
</organism>
<evidence type="ECO:0000256" key="1">
    <source>
        <dbReference type="SAM" id="MobiDB-lite"/>
    </source>
</evidence>
<accession>A0A543HWZ5</accession>
<dbReference type="Proteomes" id="UP000316747">
    <property type="component" value="Unassembled WGS sequence"/>
</dbReference>